<proteinExistence type="predicted"/>
<dbReference type="InterPro" id="IPR029058">
    <property type="entry name" value="AB_hydrolase_fold"/>
</dbReference>
<evidence type="ECO:0000313" key="2">
    <source>
        <dbReference type="EMBL" id="MFD0780661.1"/>
    </source>
</evidence>
<keyword evidence="3" id="KW-1185">Reference proteome</keyword>
<gene>
    <name evidence="2" type="ORF">ACFQZV_05025</name>
</gene>
<dbReference type="EMBL" id="JBHTIM010000001">
    <property type="protein sequence ID" value="MFD0780661.1"/>
    <property type="molecule type" value="Genomic_DNA"/>
</dbReference>
<dbReference type="InterPro" id="IPR000073">
    <property type="entry name" value="AB_hydrolase_1"/>
</dbReference>
<dbReference type="PANTHER" id="PTHR43433:SF5">
    <property type="entry name" value="AB HYDROLASE-1 DOMAIN-CONTAINING PROTEIN"/>
    <property type="match status" value="1"/>
</dbReference>
<dbReference type="Proteomes" id="UP001597042">
    <property type="component" value="Unassembled WGS sequence"/>
</dbReference>
<dbReference type="GO" id="GO:0016787">
    <property type="term" value="F:hydrolase activity"/>
    <property type="evidence" value="ECO:0007669"/>
    <property type="project" value="UniProtKB-KW"/>
</dbReference>
<dbReference type="Pfam" id="PF00561">
    <property type="entry name" value="Abhydrolase_1"/>
    <property type="match status" value="1"/>
</dbReference>
<dbReference type="Gene3D" id="3.40.50.1820">
    <property type="entry name" value="alpha/beta hydrolase"/>
    <property type="match status" value="1"/>
</dbReference>
<protein>
    <submittedName>
        <fullName evidence="2">Alpha/beta fold hydrolase</fullName>
    </submittedName>
</protein>
<dbReference type="PANTHER" id="PTHR43433">
    <property type="entry name" value="HYDROLASE, ALPHA/BETA FOLD FAMILY PROTEIN"/>
    <property type="match status" value="1"/>
</dbReference>
<name>A0ABW2ZQZ5_9MICO</name>
<evidence type="ECO:0000313" key="3">
    <source>
        <dbReference type="Proteomes" id="UP001597042"/>
    </source>
</evidence>
<dbReference type="InterPro" id="IPR050471">
    <property type="entry name" value="AB_hydrolase"/>
</dbReference>
<accession>A0ABW2ZQZ5</accession>
<feature type="domain" description="AB hydrolase-1" evidence="1">
    <location>
        <begin position="21"/>
        <end position="133"/>
    </location>
</feature>
<dbReference type="SUPFAM" id="SSF53474">
    <property type="entry name" value="alpha/beta-Hydrolases"/>
    <property type="match status" value="1"/>
</dbReference>
<dbReference type="RefSeq" id="WP_378751194.1">
    <property type="nucleotide sequence ID" value="NZ_JBHSSV010000004.1"/>
</dbReference>
<dbReference type="PRINTS" id="PR00111">
    <property type="entry name" value="ABHYDROLASE"/>
</dbReference>
<organism evidence="2 3">
    <name type="scientific">Microbacterium koreense</name>
    <dbReference type="NCBI Taxonomy" id="323761"/>
    <lineage>
        <taxon>Bacteria</taxon>
        <taxon>Bacillati</taxon>
        <taxon>Actinomycetota</taxon>
        <taxon>Actinomycetes</taxon>
        <taxon>Micrococcales</taxon>
        <taxon>Microbacteriaceae</taxon>
        <taxon>Microbacterium</taxon>
    </lineage>
</organism>
<comment type="caution">
    <text evidence="2">The sequence shown here is derived from an EMBL/GenBank/DDBJ whole genome shotgun (WGS) entry which is preliminary data.</text>
</comment>
<reference evidence="3" key="1">
    <citation type="journal article" date="2019" name="Int. J. Syst. Evol. Microbiol.">
        <title>The Global Catalogue of Microorganisms (GCM) 10K type strain sequencing project: providing services to taxonomists for standard genome sequencing and annotation.</title>
        <authorList>
            <consortium name="The Broad Institute Genomics Platform"/>
            <consortium name="The Broad Institute Genome Sequencing Center for Infectious Disease"/>
            <person name="Wu L."/>
            <person name="Ma J."/>
        </authorList>
    </citation>
    <scope>NUCLEOTIDE SEQUENCE [LARGE SCALE GENOMIC DNA]</scope>
    <source>
        <strain evidence="3">CCUG 50754</strain>
    </source>
</reference>
<evidence type="ECO:0000259" key="1">
    <source>
        <dbReference type="Pfam" id="PF00561"/>
    </source>
</evidence>
<keyword evidence="2" id="KW-0378">Hydrolase</keyword>
<sequence>MPTLHANAADIDYELVGDEGPLVVQLHGLTSSRERDVQLGLDLPRALRRHRVLRYDARGHGHSTGTPDPADYGWDRLSLDLLALLDHVAPGEQVHGVGPSMGTGTLLHAAARAPHRFRSLTLVVPPTAGKTRRAQAEGYRAGADMVERDGIGAWVALGSAAPTPPALAEAPETLPEVSPELLPTVLRGAAATDLPHRKSILRIDIPTLILAWTGDRGHPISTAKKLNAQIRGSRLVVARTPYGIMAWPGLFAEHVTTH</sequence>